<feature type="chain" id="PRO_5045182414" description="Right-handed parallel beta-helix repeat-containing protein" evidence="1">
    <location>
        <begin position="27"/>
        <end position="281"/>
    </location>
</feature>
<proteinExistence type="predicted"/>
<dbReference type="Proteomes" id="UP001597045">
    <property type="component" value="Unassembled WGS sequence"/>
</dbReference>
<sequence length="281" mass="28761">MKARSVLTVALAVAGATLGVVTPASAGLTTFCEGDAGAVTVPGDLRVAATKSCVLDGTTVTGTVTVEPGANLVVTNGTFQKEVVLQDDSYFDARGTTFASTITATDAYGFFLADTNSGTVKVAPNAHPDKATYSYFNGAKVHGDINTTKAEVYAEGVTVDGAVSGANVSYLDIIDSVVNKDFAVSGAPLGSVFCANEVYGNTSYTGNTGTLQIGADGPIAACAEASFFNGNVTGLRRPALSTARTPKNTLSFDRSTFAEVTSPTGTNWVQSEDVVSRQTTS</sequence>
<protein>
    <recommendedName>
        <fullName evidence="4">Right-handed parallel beta-helix repeat-containing protein</fullName>
    </recommendedName>
</protein>
<organism evidence="2 3">
    <name type="scientific">Kibdelosporangium lantanae</name>
    <dbReference type="NCBI Taxonomy" id="1497396"/>
    <lineage>
        <taxon>Bacteria</taxon>
        <taxon>Bacillati</taxon>
        <taxon>Actinomycetota</taxon>
        <taxon>Actinomycetes</taxon>
        <taxon>Pseudonocardiales</taxon>
        <taxon>Pseudonocardiaceae</taxon>
        <taxon>Kibdelosporangium</taxon>
    </lineage>
</organism>
<evidence type="ECO:0008006" key="4">
    <source>
        <dbReference type="Google" id="ProtNLM"/>
    </source>
</evidence>
<reference evidence="3" key="1">
    <citation type="journal article" date="2019" name="Int. J. Syst. Evol. Microbiol.">
        <title>The Global Catalogue of Microorganisms (GCM) 10K type strain sequencing project: providing services to taxonomists for standard genome sequencing and annotation.</title>
        <authorList>
            <consortium name="The Broad Institute Genomics Platform"/>
            <consortium name="The Broad Institute Genome Sequencing Center for Infectious Disease"/>
            <person name="Wu L."/>
            <person name="Ma J."/>
        </authorList>
    </citation>
    <scope>NUCLEOTIDE SEQUENCE [LARGE SCALE GENOMIC DNA]</scope>
    <source>
        <strain evidence="3">JCM 31486</strain>
    </source>
</reference>
<dbReference type="EMBL" id="JBHTIS010000798">
    <property type="protein sequence ID" value="MFD1046805.1"/>
    <property type="molecule type" value="Genomic_DNA"/>
</dbReference>
<comment type="caution">
    <text evidence="2">The sequence shown here is derived from an EMBL/GenBank/DDBJ whole genome shotgun (WGS) entry which is preliminary data.</text>
</comment>
<feature type="signal peptide" evidence="1">
    <location>
        <begin position="1"/>
        <end position="26"/>
    </location>
</feature>
<evidence type="ECO:0000256" key="1">
    <source>
        <dbReference type="SAM" id="SignalP"/>
    </source>
</evidence>
<name>A0ABW3MAU3_9PSEU</name>
<gene>
    <name evidence="2" type="ORF">ACFQ1S_15235</name>
</gene>
<accession>A0ABW3MAU3</accession>
<evidence type="ECO:0000313" key="3">
    <source>
        <dbReference type="Proteomes" id="UP001597045"/>
    </source>
</evidence>
<keyword evidence="1" id="KW-0732">Signal</keyword>
<keyword evidence="3" id="KW-1185">Reference proteome</keyword>
<evidence type="ECO:0000313" key="2">
    <source>
        <dbReference type="EMBL" id="MFD1046805.1"/>
    </source>
</evidence>